<evidence type="ECO:0000313" key="1">
    <source>
        <dbReference type="EMBL" id="KAI0094128.1"/>
    </source>
</evidence>
<accession>A0ACB8UID9</accession>
<protein>
    <submittedName>
        <fullName evidence="1">Uncharacterized protein</fullName>
    </submittedName>
</protein>
<name>A0ACB8UID9_9APHY</name>
<dbReference type="Proteomes" id="UP001055072">
    <property type="component" value="Unassembled WGS sequence"/>
</dbReference>
<sequence>MLQLLFLISLGFFFQFVEAQSFTVPSKWRKPTTTLSRQNRLTLVNGLLDTVHPALNTTTGMFQGLSVPQTANMLCALSIGDRISNSTSSKDVVLQSFDTTFGRAPNVVTLLVRQVAPPIVSCS</sequence>
<organism evidence="1 2">
    <name type="scientific">Irpex rosettiformis</name>
    <dbReference type="NCBI Taxonomy" id="378272"/>
    <lineage>
        <taxon>Eukaryota</taxon>
        <taxon>Fungi</taxon>
        <taxon>Dikarya</taxon>
        <taxon>Basidiomycota</taxon>
        <taxon>Agaricomycotina</taxon>
        <taxon>Agaricomycetes</taxon>
        <taxon>Polyporales</taxon>
        <taxon>Irpicaceae</taxon>
        <taxon>Irpex</taxon>
    </lineage>
</organism>
<keyword evidence="2" id="KW-1185">Reference proteome</keyword>
<gene>
    <name evidence="1" type="ORF">BDY19DRAFT_1441</name>
</gene>
<proteinExistence type="predicted"/>
<evidence type="ECO:0000313" key="2">
    <source>
        <dbReference type="Proteomes" id="UP001055072"/>
    </source>
</evidence>
<dbReference type="EMBL" id="MU274900">
    <property type="protein sequence ID" value="KAI0094128.1"/>
    <property type="molecule type" value="Genomic_DNA"/>
</dbReference>
<reference evidence="1" key="1">
    <citation type="journal article" date="2021" name="Environ. Microbiol.">
        <title>Gene family expansions and transcriptome signatures uncover fungal adaptations to wood decay.</title>
        <authorList>
            <person name="Hage H."/>
            <person name="Miyauchi S."/>
            <person name="Viragh M."/>
            <person name="Drula E."/>
            <person name="Min B."/>
            <person name="Chaduli D."/>
            <person name="Navarro D."/>
            <person name="Favel A."/>
            <person name="Norest M."/>
            <person name="Lesage-Meessen L."/>
            <person name="Balint B."/>
            <person name="Merenyi Z."/>
            <person name="de Eugenio L."/>
            <person name="Morin E."/>
            <person name="Martinez A.T."/>
            <person name="Baldrian P."/>
            <person name="Stursova M."/>
            <person name="Martinez M.J."/>
            <person name="Novotny C."/>
            <person name="Magnuson J.K."/>
            <person name="Spatafora J.W."/>
            <person name="Maurice S."/>
            <person name="Pangilinan J."/>
            <person name="Andreopoulos W."/>
            <person name="LaButti K."/>
            <person name="Hundley H."/>
            <person name="Na H."/>
            <person name="Kuo A."/>
            <person name="Barry K."/>
            <person name="Lipzen A."/>
            <person name="Henrissat B."/>
            <person name="Riley R."/>
            <person name="Ahrendt S."/>
            <person name="Nagy L.G."/>
            <person name="Grigoriev I.V."/>
            <person name="Martin F."/>
            <person name="Rosso M.N."/>
        </authorList>
    </citation>
    <scope>NUCLEOTIDE SEQUENCE</scope>
    <source>
        <strain evidence="1">CBS 384.51</strain>
    </source>
</reference>
<comment type="caution">
    <text evidence="1">The sequence shown here is derived from an EMBL/GenBank/DDBJ whole genome shotgun (WGS) entry which is preliminary data.</text>
</comment>